<feature type="domain" description="DUF397" evidence="1">
    <location>
        <begin position="2"/>
        <end position="39"/>
    </location>
</feature>
<evidence type="ECO:0000313" key="2">
    <source>
        <dbReference type="EMBL" id="MBP2326729.1"/>
    </source>
</evidence>
<evidence type="ECO:0000313" key="3">
    <source>
        <dbReference type="Proteomes" id="UP001519332"/>
    </source>
</evidence>
<gene>
    <name evidence="2" type="ORF">JOF56_007114</name>
</gene>
<organism evidence="2 3">
    <name type="scientific">Kibdelosporangium banguiense</name>
    <dbReference type="NCBI Taxonomy" id="1365924"/>
    <lineage>
        <taxon>Bacteria</taxon>
        <taxon>Bacillati</taxon>
        <taxon>Actinomycetota</taxon>
        <taxon>Actinomycetes</taxon>
        <taxon>Pseudonocardiales</taxon>
        <taxon>Pseudonocardiaceae</taxon>
        <taxon>Kibdelosporangium</taxon>
    </lineage>
</organism>
<dbReference type="RefSeq" id="WP_209643764.1">
    <property type="nucleotide sequence ID" value="NZ_JAGINW010000001.1"/>
</dbReference>
<sequence length="54" mass="5796">MNWRTSSFSGACGNCVQIRQDLAAIRDSKNADGPTLDIDVTGLLATVKSGRLDR</sequence>
<name>A0ABS4TQP9_9PSEU</name>
<keyword evidence="3" id="KW-1185">Reference proteome</keyword>
<dbReference type="Proteomes" id="UP001519332">
    <property type="component" value="Unassembled WGS sequence"/>
</dbReference>
<reference evidence="2 3" key="1">
    <citation type="submission" date="2021-03" db="EMBL/GenBank/DDBJ databases">
        <title>Sequencing the genomes of 1000 actinobacteria strains.</title>
        <authorList>
            <person name="Klenk H.-P."/>
        </authorList>
    </citation>
    <scope>NUCLEOTIDE SEQUENCE [LARGE SCALE GENOMIC DNA]</scope>
    <source>
        <strain evidence="2 3">DSM 46670</strain>
    </source>
</reference>
<comment type="caution">
    <text evidence="2">The sequence shown here is derived from an EMBL/GenBank/DDBJ whole genome shotgun (WGS) entry which is preliminary data.</text>
</comment>
<proteinExistence type="predicted"/>
<accession>A0ABS4TQP9</accession>
<protein>
    <recommendedName>
        <fullName evidence="1">DUF397 domain-containing protein</fullName>
    </recommendedName>
</protein>
<dbReference type="Pfam" id="PF04149">
    <property type="entry name" value="DUF397"/>
    <property type="match status" value="1"/>
</dbReference>
<dbReference type="EMBL" id="JAGINW010000001">
    <property type="protein sequence ID" value="MBP2326729.1"/>
    <property type="molecule type" value="Genomic_DNA"/>
</dbReference>
<dbReference type="InterPro" id="IPR007278">
    <property type="entry name" value="DUF397"/>
</dbReference>
<evidence type="ECO:0000259" key="1">
    <source>
        <dbReference type="Pfam" id="PF04149"/>
    </source>
</evidence>